<keyword evidence="4 5" id="KW-0342">GTP-binding</keyword>
<dbReference type="HAMAP" id="MF_02114">
    <property type="entry name" value="CofC"/>
    <property type="match status" value="1"/>
</dbReference>
<evidence type="ECO:0000256" key="3">
    <source>
        <dbReference type="ARBA" id="ARBA00022741"/>
    </source>
</evidence>
<dbReference type="Proteomes" id="UP000705379">
    <property type="component" value="Unassembled WGS sequence"/>
</dbReference>
<dbReference type="EC" id="2.7.7.106" evidence="5"/>
<dbReference type="NCBIfam" id="TIGR03552">
    <property type="entry name" value="F420_cofC"/>
    <property type="match status" value="1"/>
</dbReference>
<dbReference type="PANTHER" id="PTHR40392">
    <property type="entry name" value="2-PHOSPHO-L-LACTATE GUANYLYLTRANSFERASE"/>
    <property type="match status" value="1"/>
</dbReference>
<evidence type="ECO:0000313" key="7">
    <source>
        <dbReference type="Proteomes" id="UP000705379"/>
    </source>
</evidence>
<keyword evidence="1 5" id="KW-0808">Transferase</keyword>
<protein>
    <recommendedName>
        <fullName evidence="5">3-phospho-D-glycerate guanylyltransferase</fullName>
        <shortName evidence="5">3PG guanylyltransferase</shortName>
        <ecNumber evidence="5">2.7.7.106</ecNumber>
    </recommendedName>
</protein>
<evidence type="ECO:0000256" key="2">
    <source>
        <dbReference type="ARBA" id="ARBA00022695"/>
    </source>
</evidence>
<sequence>MTIWALIPVKVFAEAKSRLSSILTPEQRAKLAQAMFRDTLSATALAEGLDGIAVVTKDPEAAEIARLAGACVIDDQTEDLNDALTAGRMTLQNRLGAVDLIIIPADLPAARASDIDGFIAVRRTPTQIVLSPDHEGDGTNMLLTGGMTDFPYAFGPASYQRHISQAKDLGYEATTLKSVRVGADLDNPSDLYRIWQHAPGEHTKRALETFCLSSHWPLKEVS</sequence>
<comment type="caution">
    <text evidence="6">The sequence shown here is derived from an EMBL/GenBank/DDBJ whole genome shotgun (WGS) entry which is preliminary data.</text>
</comment>
<gene>
    <name evidence="6" type="primary">cofC</name>
    <name evidence="5" type="synonym">fbiD</name>
    <name evidence="6" type="ORF">DYI23_10930</name>
</gene>
<dbReference type="AlphaFoldDB" id="A0A944CDP0"/>
<organism evidence="6 7">
    <name type="scientific">Roseibium polysiphoniae</name>
    <dbReference type="NCBI Taxonomy" id="2571221"/>
    <lineage>
        <taxon>Bacteria</taxon>
        <taxon>Pseudomonadati</taxon>
        <taxon>Pseudomonadota</taxon>
        <taxon>Alphaproteobacteria</taxon>
        <taxon>Hyphomicrobiales</taxon>
        <taxon>Stappiaceae</taxon>
        <taxon>Roseibium</taxon>
    </lineage>
</organism>
<comment type="pathway">
    <text evidence="5">Cofactor biosynthesis; coenzyme F420 biosynthesis.</text>
</comment>
<comment type="function">
    <text evidence="5">Guanylyltransferase that catalyzes the activation of (2R)-3-phosphoglycerate (3PG) as 3-[(R)-glyceryl]-diphospho-5'-guanosine, via the condensation of 3PG with GTP. It is involved in the biosynthesis of a derivative of the hydride carrier cofactor coenzyme F420, 3PG-F420.</text>
</comment>
<name>A0A944CDP0_9HYPH</name>
<dbReference type="Pfam" id="PF01983">
    <property type="entry name" value="CofC"/>
    <property type="match status" value="1"/>
</dbReference>
<reference evidence="6" key="1">
    <citation type="submission" date="2018-08" db="EMBL/GenBank/DDBJ databases">
        <authorList>
            <person name="Jin W."/>
            <person name="Wang H."/>
            <person name="Yang Y."/>
            <person name="Li M."/>
            <person name="Liu J."/>
        </authorList>
    </citation>
    <scope>NUCLEOTIDE SEQUENCE</scope>
    <source>
        <strain evidence="6">AESS21</strain>
    </source>
</reference>
<comment type="similarity">
    <text evidence="5">Belongs to the CofC family.</text>
</comment>
<dbReference type="GO" id="GO:0043814">
    <property type="term" value="F:phospholactate guanylyltransferase activity"/>
    <property type="evidence" value="ECO:0007669"/>
    <property type="project" value="InterPro"/>
</dbReference>
<evidence type="ECO:0000256" key="5">
    <source>
        <dbReference type="HAMAP-Rule" id="MF_02114"/>
    </source>
</evidence>
<dbReference type="RefSeq" id="WP_213216216.1">
    <property type="nucleotide sequence ID" value="NZ_QTKU01000002.1"/>
</dbReference>
<dbReference type="GO" id="GO:0005525">
    <property type="term" value="F:GTP binding"/>
    <property type="evidence" value="ECO:0007669"/>
    <property type="project" value="UniProtKB-KW"/>
</dbReference>
<keyword evidence="2 5" id="KW-0548">Nucleotidyltransferase</keyword>
<evidence type="ECO:0000256" key="4">
    <source>
        <dbReference type="ARBA" id="ARBA00023134"/>
    </source>
</evidence>
<keyword evidence="3 5" id="KW-0547">Nucleotide-binding</keyword>
<proteinExistence type="inferred from homology"/>
<dbReference type="Gene3D" id="3.90.550.10">
    <property type="entry name" value="Spore Coat Polysaccharide Biosynthesis Protein SpsA, Chain A"/>
    <property type="match status" value="1"/>
</dbReference>
<dbReference type="GO" id="GO:0052645">
    <property type="term" value="P:F420-0 metabolic process"/>
    <property type="evidence" value="ECO:0007669"/>
    <property type="project" value="UniProtKB-UniRule"/>
</dbReference>
<dbReference type="PANTHER" id="PTHR40392:SF1">
    <property type="entry name" value="2-PHOSPHO-L-LACTATE GUANYLYLTRANSFERASE"/>
    <property type="match status" value="1"/>
</dbReference>
<dbReference type="EMBL" id="QTKU01000002">
    <property type="protein sequence ID" value="MBS8260734.1"/>
    <property type="molecule type" value="Genomic_DNA"/>
</dbReference>
<comment type="catalytic activity">
    <reaction evidence="5">
        <text>(2R)-3-phosphoglycerate + GTP + H(+) = 3-[(R)-glyceryl]-diphospho-5'-guanosine + diphosphate</text>
        <dbReference type="Rhea" id="RHEA:63440"/>
        <dbReference type="ChEBI" id="CHEBI:15378"/>
        <dbReference type="ChEBI" id="CHEBI:33019"/>
        <dbReference type="ChEBI" id="CHEBI:37565"/>
        <dbReference type="ChEBI" id="CHEBI:58272"/>
        <dbReference type="ChEBI" id="CHEBI:147306"/>
        <dbReference type="EC" id="2.7.7.106"/>
    </reaction>
</comment>
<accession>A0A944CDP0</accession>
<dbReference type="InterPro" id="IPR002835">
    <property type="entry name" value="CofC"/>
</dbReference>
<evidence type="ECO:0000256" key="1">
    <source>
        <dbReference type="ARBA" id="ARBA00022679"/>
    </source>
</evidence>
<evidence type="ECO:0000313" key="6">
    <source>
        <dbReference type="EMBL" id="MBS8260734.1"/>
    </source>
</evidence>
<dbReference type="InterPro" id="IPR029044">
    <property type="entry name" value="Nucleotide-diphossugar_trans"/>
</dbReference>
<reference evidence="6" key="2">
    <citation type="journal article" date="2021" name="Microorganisms">
        <title>Bacterial Dimethylsulfoniopropionate Biosynthesis in the East China Sea.</title>
        <authorList>
            <person name="Liu J."/>
            <person name="Zhang Y."/>
            <person name="Liu J."/>
            <person name="Zhong H."/>
            <person name="Williams B.T."/>
            <person name="Zheng Y."/>
            <person name="Curson A.R.J."/>
            <person name="Sun C."/>
            <person name="Sun H."/>
            <person name="Song D."/>
            <person name="Wagner Mackenzie B."/>
            <person name="Bermejo Martinez A."/>
            <person name="Todd J.D."/>
            <person name="Zhang X.H."/>
        </authorList>
    </citation>
    <scope>NUCLEOTIDE SEQUENCE</scope>
    <source>
        <strain evidence="6">AESS21</strain>
    </source>
</reference>
<dbReference type="SUPFAM" id="SSF53448">
    <property type="entry name" value="Nucleotide-diphospho-sugar transferases"/>
    <property type="match status" value="1"/>
</dbReference>